<dbReference type="NCBIfam" id="NF008316">
    <property type="entry name" value="PRK11104.1"/>
    <property type="match status" value="1"/>
</dbReference>
<comment type="function">
    <text evidence="7">Catalyzes the 6-electron oxidation of protoporphyrinogen IX to form protoporphyrin IX; under anaerobic conditions uses menaquinone as an electron acceptor, under aerobic conditions uses ubiquinone as an electron acceptor.</text>
</comment>
<evidence type="ECO:0000256" key="6">
    <source>
        <dbReference type="ARBA" id="ARBA00023244"/>
    </source>
</evidence>
<dbReference type="PROSITE" id="PS50902">
    <property type="entry name" value="FLAVODOXIN_LIKE"/>
    <property type="match status" value="1"/>
</dbReference>
<name>A0A431WX64_9GAMM</name>
<evidence type="ECO:0000256" key="7">
    <source>
        <dbReference type="HAMAP-Rule" id="MF_00853"/>
    </source>
</evidence>
<evidence type="ECO:0000256" key="2">
    <source>
        <dbReference type="ARBA" id="ARBA00022643"/>
    </source>
</evidence>
<reference evidence="9 10" key="1">
    <citation type="submission" date="2018-12" db="EMBL/GenBank/DDBJ databases">
        <authorList>
            <person name="Yu L."/>
        </authorList>
    </citation>
    <scope>NUCLEOTIDE SEQUENCE [LARGE SCALE GENOMIC DNA]</scope>
    <source>
        <strain evidence="9 10">HAW-EB2</strain>
    </source>
</reference>
<dbReference type="InterPro" id="IPR026816">
    <property type="entry name" value="Flavodoxin_dom"/>
</dbReference>
<gene>
    <name evidence="7" type="primary">hemG</name>
    <name evidence="9" type="ORF">EKG38_05040</name>
</gene>
<evidence type="ECO:0000313" key="10">
    <source>
        <dbReference type="Proteomes" id="UP000267448"/>
    </source>
</evidence>
<evidence type="ECO:0000256" key="5">
    <source>
        <dbReference type="ARBA" id="ARBA00023136"/>
    </source>
</evidence>
<dbReference type="GO" id="GO:0005886">
    <property type="term" value="C:plasma membrane"/>
    <property type="evidence" value="ECO:0007669"/>
    <property type="project" value="UniProtKB-SubCell"/>
</dbReference>
<dbReference type="EMBL" id="RXNU01000002">
    <property type="protein sequence ID" value="RTR40096.1"/>
    <property type="molecule type" value="Genomic_DNA"/>
</dbReference>
<accession>A0A431WX64</accession>
<comment type="subcellular location">
    <subcellularLocation>
        <location evidence="7">Cell membrane</location>
        <topology evidence="7">Peripheral membrane protein</topology>
    </subcellularLocation>
</comment>
<dbReference type="Gene3D" id="3.40.50.360">
    <property type="match status" value="1"/>
</dbReference>
<keyword evidence="6 7" id="KW-0627">Porphyrin biosynthesis</keyword>
<comment type="catalytic activity">
    <reaction evidence="7">
        <text>protoporphyrinogen IX + 3 a quinone = protoporphyrin IX + 3 a quinol</text>
        <dbReference type="Rhea" id="RHEA:65032"/>
        <dbReference type="ChEBI" id="CHEBI:24646"/>
        <dbReference type="ChEBI" id="CHEBI:57306"/>
        <dbReference type="ChEBI" id="CHEBI:57307"/>
        <dbReference type="ChEBI" id="CHEBI:132124"/>
        <dbReference type="EC" id="1.3.5.3"/>
    </reaction>
</comment>
<dbReference type="GO" id="GO:0004729">
    <property type="term" value="F:oxygen-dependent protoporphyrinogen oxidase activity"/>
    <property type="evidence" value="ECO:0007669"/>
    <property type="project" value="InterPro"/>
</dbReference>
<dbReference type="OrthoDB" id="9795729at2"/>
<dbReference type="InterPro" id="IPR029039">
    <property type="entry name" value="Flavoprotein-like_sf"/>
</dbReference>
<evidence type="ECO:0000313" key="9">
    <source>
        <dbReference type="EMBL" id="RTR40096.1"/>
    </source>
</evidence>
<dbReference type="PANTHER" id="PTHR38030:SF2">
    <property type="entry name" value="PROTOPORPHYRINOGEN IX DEHYDROGENASE [QUINONE]"/>
    <property type="match status" value="1"/>
</dbReference>
<dbReference type="GO" id="GO:0006782">
    <property type="term" value="P:protoporphyrinogen IX biosynthetic process"/>
    <property type="evidence" value="ECO:0007669"/>
    <property type="project" value="UniProtKB-UniRule"/>
</dbReference>
<dbReference type="GO" id="GO:0010181">
    <property type="term" value="F:FMN binding"/>
    <property type="evidence" value="ECO:0007669"/>
    <property type="project" value="UniProtKB-UniRule"/>
</dbReference>
<comment type="catalytic activity">
    <reaction evidence="7">
        <text>protoporphyrinogen IX + 3 a ubiquinone = protoporphyrin IX + 3 a ubiquinol</text>
        <dbReference type="Rhea" id="RHEA:63936"/>
        <dbReference type="Rhea" id="RHEA-COMP:9565"/>
        <dbReference type="Rhea" id="RHEA-COMP:9566"/>
        <dbReference type="ChEBI" id="CHEBI:16389"/>
        <dbReference type="ChEBI" id="CHEBI:17976"/>
        <dbReference type="ChEBI" id="CHEBI:57306"/>
        <dbReference type="ChEBI" id="CHEBI:57307"/>
    </reaction>
</comment>
<evidence type="ECO:0000259" key="8">
    <source>
        <dbReference type="PROSITE" id="PS50902"/>
    </source>
</evidence>
<keyword evidence="1 7" id="KW-0285">Flavoprotein</keyword>
<dbReference type="Proteomes" id="UP000267448">
    <property type="component" value="Unassembled WGS sequence"/>
</dbReference>
<dbReference type="UniPathway" id="UPA00251">
    <property type="reaction ID" value="UER00324"/>
</dbReference>
<dbReference type="AlphaFoldDB" id="A0A431WX64"/>
<dbReference type="EC" id="1.3.5.3" evidence="7"/>
<dbReference type="InterPro" id="IPR052200">
    <property type="entry name" value="Protoporphyrinogen_IX_DH"/>
</dbReference>
<keyword evidence="4 7" id="KW-0560">Oxidoreductase</keyword>
<keyword evidence="10" id="KW-1185">Reference proteome</keyword>
<protein>
    <recommendedName>
        <fullName evidence="7">Protoporphyrinogen IX dehydrogenase [quinone]</fullName>
        <ecNumber evidence="7">1.3.5.3</ecNumber>
    </recommendedName>
    <alternativeName>
        <fullName evidence="7">Protoporphyrinogen IX dehydrogenase [menaquinone]</fullName>
    </alternativeName>
    <alternativeName>
        <fullName evidence="7">Protoporphyrinogen IX dehydrogenase [ubiquinone]</fullName>
    </alternativeName>
    <alternativeName>
        <fullName evidence="7">Protoporphyrinogen oxidase</fullName>
        <shortName evidence="7">PPO</shortName>
    </alternativeName>
</protein>
<proteinExistence type="inferred from homology"/>
<dbReference type="SUPFAM" id="SSF52218">
    <property type="entry name" value="Flavoproteins"/>
    <property type="match status" value="1"/>
</dbReference>
<keyword evidence="3 7" id="KW-0547">Nucleotide-binding</keyword>
<sequence>MLVSNILIIYSSVHGQTRKICEYLKQQLETVGNTVTASSIDDVPDLVVFDKVILGASIRNGKHHPSVYEFISNNRVMLEQKVTSFFSVNLVARKPAKNTVETNPYTRAFLEKTDWRPTLLKVVAGNIDYQGYGAMDRNIIRFIMWITKGPTDANTKIEYTDWTKVETYAQEFHAL</sequence>
<dbReference type="InterPro" id="IPR044264">
    <property type="entry name" value="HemG"/>
</dbReference>
<evidence type="ECO:0000256" key="3">
    <source>
        <dbReference type="ARBA" id="ARBA00022741"/>
    </source>
</evidence>
<evidence type="ECO:0000256" key="1">
    <source>
        <dbReference type="ARBA" id="ARBA00022630"/>
    </source>
</evidence>
<comment type="caution">
    <text evidence="9">The sequence shown here is derived from an EMBL/GenBank/DDBJ whole genome shotgun (WGS) entry which is preliminary data.</text>
</comment>
<comment type="catalytic activity">
    <reaction evidence="7">
        <text>protoporphyrinogen IX + 3 a menaquinone = protoporphyrin IX + 3 a menaquinol</text>
        <dbReference type="Rhea" id="RHEA:27409"/>
        <dbReference type="Rhea" id="RHEA-COMP:9537"/>
        <dbReference type="Rhea" id="RHEA-COMP:9539"/>
        <dbReference type="ChEBI" id="CHEBI:16374"/>
        <dbReference type="ChEBI" id="CHEBI:18151"/>
        <dbReference type="ChEBI" id="CHEBI:57306"/>
        <dbReference type="ChEBI" id="CHEBI:57307"/>
        <dbReference type="EC" id="1.3.5.3"/>
    </reaction>
</comment>
<keyword evidence="7" id="KW-1003">Cell membrane</keyword>
<dbReference type="PANTHER" id="PTHR38030">
    <property type="entry name" value="PROTOPORPHYRINOGEN IX DEHYDROGENASE [MENAQUINONE]"/>
    <property type="match status" value="1"/>
</dbReference>
<dbReference type="Pfam" id="PF12724">
    <property type="entry name" value="Flavodoxin_5"/>
    <property type="match status" value="1"/>
</dbReference>
<comment type="similarity">
    <text evidence="7">Belongs to the HemG family.</text>
</comment>
<keyword evidence="2 7" id="KW-0288">FMN</keyword>
<dbReference type="InterPro" id="IPR008254">
    <property type="entry name" value="Flavodoxin/NO_synth"/>
</dbReference>
<feature type="domain" description="Flavodoxin-like" evidence="8">
    <location>
        <begin position="6"/>
        <end position="175"/>
    </location>
</feature>
<keyword evidence="5" id="KW-0472">Membrane</keyword>
<evidence type="ECO:0000256" key="4">
    <source>
        <dbReference type="ARBA" id="ARBA00023002"/>
    </source>
</evidence>
<organism evidence="9 10">
    <name type="scientific">Shewanella canadensis</name>
    <dbReference type="NCBI Taxonomy" id="271096"/>
    <lineage>
        <taxon>Bacteria</taxon>
        <taxon>Pseudomonadati</taxon>
        <taxon>Pseudomonadota</taxon>
        <taxon>Gammaproteobacteria</taxon>
        <taxon>Alteromonadales</taxon>
        <taxon>Shewanellaceae</taxon>
        <taxon>Shewanella</taxon>
    </lineage>
</organism>
<comment type="pathway">
    <text evidence="7">Porphyrin-containing compound metabolism; protoporphyrin-IX biosynthesis; protoporphyrin-IX from protoporphyrinogen-IX: step 1/1.</text>
</comment>
<dbReference type="HAMAP" id="MF_00853">
    <property type="entry name" value="HemG"/>
    <property type="match status" value="1"/>
</dbReference>
<comment type="cofactor">
    <cofactor evidence="7">
        <name>FMN</name>
        <dbReference type="ChEBI" id="CHEBI:58210"/>
    </cofactor>
    <text evidence="7">Binds 1 FMN non-covalently per subunit.</text>
</comment>
<dbReference type="GO" id="GO:0070819">
    <property type="term" value="F:menaquinone-dependent protoporphyrinogen oxidase activity"/>
    <property type="evidence" value="ECO:0007669"/>
    <property type="project" value="UniProtKB-UniRule"/>
</dbReference>